<sequence length="448" mass="47607">MVAHLIPVALLVLAGLAYLTRKRWAPRLARRGLDVRTVPWRWLLVGYPVTAVRMRVTWRQTALIAQLSISRRGNQRVLGGVAVSGTALRQSPPRLGVPRPTRDGLVVRVALHPGQTPRPFLQAAEALAHAWRVYSVRVTSPARGEVVMTVTAQDPLAGDDPSGKRREVPVLTAPVGRLEQGRPWIVSLLMVPHWLVVGTTRSGKSNWINALALALAPQPVALVGVDLKGGLELAPWAARLSALAVTRAETRSVLGALVDELADRMAVCRAAAVRDVWELPDADRPVPIVVLVDEIAELFLTDGSRASKEEATACATALLRIAQLGAALGVHLVVSGQRFGAELGPGATALRAQLAGRVAHRTADSQTAEMALGDLAPDAIDAAQSITTEEQGVAITTDGGVWMRARSTLVTTEAARQTATDTAGLRQELPRVTAVLAPALDLDKEGGA</sequence>
<keyword evidence="5" id="KW-0132">Cell division</keyword>
<dbReference type="Pfam" id="PF01580">
    <property type="entry name" value="FtsK_SpoIIIE"/>
    <property type="match status" value="2"/>
</dbReference>
<feature type="domain" description="FtsK" evidence="4">
    <location>
        <begin position="181"/>
        <end position="369"/>
    </location>
</feature>
<keyword evidence="2 3" id="KW-0067">ATP-binding</keyword>
<dbReference type="InterPro" id="IPR027417">
    <property type="entry name" value="P-loop_NTPase"/>
</dbReference>
<evidence type="ECO:0000256" key="2">
    <source>
        <dbReference type="ARBA" id="ARBA00022840"/>
    </source>
</evidence>
<dbReference type="PROSITE" id="PS50901">
    <property type="entry name" value="FTSK"/>
    <property type="match status" value="1"/>
</dbReference>
<evidence type="ECO:0000259" key="4">
    <source>
        <dbReference type="PROSITE" id="PS50901"/>
    </source>
</evidence>
<dbReference type="CDD" id="cd01127">
    <property type="entry name" value="TrwB_TraG_TraD_VirD4"/>
    <property type="match status" value="1"/>
</dbReference>
<organism evidence="5 6">
    <name type="scientific">Streptantibioticus parmotrematis</name>
    <dbReference type="NCBI Taxonomy" id="2873249"/>
    <lineage>
        <taxon>Bacteria</taxon>
        <taxon>Bacillati</taxon>
        <taxon>Actinomycetota</taxon>
        <taxon>Actinomycetes</taxon>
        <taxon>Kitasatosporales</taxon>
        <taxon>Streptomycetaceae</taxon>
        <taxon>Streptantibioticus</taxon>
    </lineage>
</organism>
<protein>
    <submittedName>
        <fullName evidence="5">Cell division protein FtsK</fullName>
    </submittedName>
</protein>
<evidence type="ECO:0000256" key="1">
    <source>
        <dbReference type="ARBA" id="ARBA00022741"/>
    </source>
</evidence>
<evidence type="ECO:0000313" key="5">
    <source>
        <dbReference type="EMBL" id="MBY8886904.1"/>
    </source>
</evidence>
<feature type="binding site" evidence="3">
    <location>
        <begin position="198"/>
        <end position="205"/>
    </location>
    <ligand>
        <name>ATP</name>
        <dbReference type="ChEBI" id="CHEBI:30616"/>
    </ligand>
</feature>
<dbReference type="Gene3D" id="3.40.50.300">
    <property type="entry name" value="P-loop containing nucleotide triphosphate hydrolases"/>
    <property type="match status" value="1"/>
</dbReference>
<evidence type="ECO:0000256" key="3">
    <source>
        <dbReference type="PROSITE-ProRule" id="PRU00289"/>
    </source>
</evidence>
<dbReference type="SUPFAM" id="SSF52540">
    <property type="entry name" value="P-loop containing nucleoside triphosphate hydrolases"/>
    <property type="match status" value="1"/>
</dbReference>
<comment type="caution">
    <text evidence="5">The sequence shown here is derived from an EMBL/GenBank/DDBJ whole genome shotgun (WGS) entry which is preliminary data.</text>
</comment>
<dbReference type="PANTHER" id="PTHR22683:SF41">
    <property type="entry name" value="DNA TRANSLOCASE FTSK"/>
    <property type="match status" value="1"/>
</dbReference>
<keyword evidence="6" id="KW-1185">Reference proteome</keyword>
<gene>
    <name evidence="5" type="ORF">K7472_18860</name>
</gene>
<dbReference type="Proteomes" id="UP001198565">
    <property type="component" value="Unassembled WGS sequence"/>
</dbReference>
<proteinExistence type="predicted"/>
<accession>A0ABS7QYN7</accession>
<dbReference type="PANTHER" id="PTHR22683">
    <property type="entry name" value="SPORULATION PROTEIN RELATED"/>
    <property type="match status" value="1"/>
</dbReference>
<keyword evidence="1 3" id="KW-0547">Nucleotide-binding</keyword>
<evidence type="ECO:0000313" key="6">
    <source>
        <dbReference type="Proteomes" id="UP001198565"/>
    </source>
</evidence>
<dbReference type="RefSeq" id="WP_222979577.1">
    <property type="nucleotide sequence ID" value="NZ_JAINVZ010000012.1"/>
</dbReference>
<dbReference type="EMBL" id="JAINVZ010000012">
    <property type="protein sequence ID" value="MBY8886904.1"/>
    <property type="molecule type" value="Genomic_DNA"/>
</dbReference>
<keyword evidence="5" id="KW-0131">Cell cycle</keyword>
<reference evidence="5 6" key="1">
    <citation type="submission" date="2021-08" db="EMBL/GenBank/DDBJ databases">
        <title>Streptomyces sp. PTM05 isolated from lichen.</title>
        <authorList>
            <person name="Somphong A."/>
            <person name="Phongsopitanun W."/>
            <person name="Tanasupawat S."/>
        </authorList>
    </citation>
    <scope>NUCLEOTIDE SEQUENCE [LARGE SCALE GENOMIC DNA]</scope>
    <source>
        <strain evidence="5 6">Ptm05</strain>
    </source>
</reference>
<name>A0ABS7QYN7_9ACTN</name>
<dbReference type="InterPro" id="IPR002543">
    <property type="entry name" value="FtsK_dom"/>
</dbReference>
<dbReference type="GO" id="GO:0051301">
    <property type="term" value="P:cell division"/>
    <property type="evidence" value="ECO:0007669"/>
    <property type="project" value="UniProtKB-KW"/>
</dbReference>
<dbReference type="InterPro" id="IPR050206">
    <property type="entry name" value="FtsK/SpoIIIE/SftA"/>
</dbReference>